<proteinExistence type="predicted"/>
<evidence type="ECO:0000313" key="2">
    <source>
        <dbReference type="WBParaSite" id="ES5_v2.g28875.t1"/>
    </source>
</evidence>
<dbReference type="Proteomes" id="UP000887579">
    <property type="component" value="Unplaced"/>
</dbReference>
<evidence type="ECO:0000313" key="1">
    <source>
        <dbReference type="Proteomes" id="UP000887579"/>
    </source>
</evidence>
<organism evidence="1 2">
    <name type="scientific">Panagrolaimus sp. ES5</name>
    <dbReference type="NCBI Taxonomy" id="591445"/>
    <lineage>
        <taxon>Eukaryota</taxon>
        <taxon>Metazoa</taxon>
        <taxon>Ecdysozoa</taxon>
        <taxon>Nematoda</taxon>
        <taxon>Chromadorea</taxon>
        <taxon>Rhabditida</taxon>
        <taxon>Tylenchina</taxon>
        <taxon>Panagrolaimomorpha</taxon>
        <taxon>Panagrolaimoidea</taxon>
        <taxon>Panagrolaimidae</taxon>
        <taxon>Panagrolaimus</taxon>
    </lineage>
</organism>
<name>A0AC34GH05_9BILA</name>
<protein>
    <submittedName>
        <fullName evidence="2">Uncharacterized protein</fullName>
    </submittedName>
</protein>
<reference evidence="2" key="1">
    <citation type="submission" date="2022-11" db="UniProtKB">
        <authorList>
            <consortium name="WormBaseParasite"/>
        </authorList>
    </citation>
    <scope>IDENTIFICATION</scope>
</reference>
<accession>A0AC34GH05</accession>
<sequence length="186" mass="21917">LLIIMSYYYNGYVLQYQQPMPPPPYYNYQQQPPPPPQMFYQSIQTQYQVPTQEYDNSQQSRRQRNARRRKEKFQNSAPYSQHSQEYSYTYSHQQSIAPASISYDNQQPPLQKPLPLNEPSKDAALSRDDENIVSLCISNECHDRIFQRAGKDNWFINKEEFMKLCNAIFKKKDETTQISSTEPAAP</sequence>
<dbReference type="WBParaSite" id="ES5_v2.g28875.t1">
    <property type="protein sequence ID" value="ES5_v2.g28875.t1"/>
    <property type="gene ID" value="ES5_v2.g28875"/>
</dbReference>